<feature type="chain" id="PRO_5021496973" evidence="1">
    <location>
        <begin position="18"/>
        <end position="100"/>
    </location>
</feature>
<dbReference type="Proteomes" id="UP000499080">
    <property type="component" value="Unassembled WGS sequence"/>
</dbReference>
<protein>
    <submittedName>
        <fullName evidence="2">Uncharacterized protein</fullName>
    </submittedName>
</protein>
<sequence>MLLLWQFICTPLHPFVATLFFPTHSSRKIRHVHSSEVPKRAGSRGQRSSLPLYCRSSIPPFPSLTPPISDLQPSSQGSNLGKLFDLTATLERGPALESEH</sequence>
<organism evidence="2 3">
    <name type="scientific">Araneus ventricosus</name>
    <name type="common">Orbweaver spider</name>
    <name type="synonym">Epeira ventricosa</name>
    <dbReference type="NCBI Taxonomy" id="182803"/>
    <lineage>
        <taxon>Eukaryota</taxon>
        <taxon>Metazoa</taxon>
        <taxon>Ecdysozoa</taxon>
        <taxon>Arthropoda</taxon>
        <taxon>Chelicerata</taxon>
        <taxon>Arachnida</taxon>
        <taxon>Araneae</taxon>
        <taxon>Araneomorphae</taxon>
        <taxon>Entelegynae</taxon>
        <taxon>Araneoidea</taxon>
        <taxon>Araneidae</taxon>
        <taxon>Araneus</taxon>
    </lineage>
</organism>
<comment type="caution">
    <text evidence="2">The sequence shown here is derived from an EMBL/GenBank/DDBJ whole genome shotgun (WGS) entry which is preliminary data.</text>
</comment>
<evidence type="ECO:0000256" key="1">
    <source>
        <dbReference type="SAM" id="SignalP"/>
    </source>
</evidence>
<keyword evidence="3" id="KW-1185">Reference proteome</keyword>
<keyword evidence="1" id="KW-0732">Signal</keyword>
<reference evidence="2 3" key="1">
    <citation type="journal article" date="2019" name="Sci. Rep.">
        <title>Orb-weaving spider Araneus ventricosus genome elucidates the spidroin gene catalogue.</title>
        <authorList>
            <person name="Kono N."/>
            <person name="Nakamura H."/>
            <person name="Ohtoshi R."/>
            <person name="Moran D.A.P."/>
            <person name="Shinohara A."/>
            <person name="Yoshida Y."/>
            <person name="Fujiwara M."/>
            <person name="Mori M."/>
            <person name="Tomita M."/>
            <person name="Arakawa K."/>
        </authorList>
    </citation>
    <scope>NUCLEOTIDE SEQUENCE [LARGE SCALE GENOMIC DNA]</scope>
</reference>
<evidence type="ECO:0000313" key="3">
    <source>
        <dbReference type="Proteomes" id="UP000499080"/>
    </source>
</evidence>
<feature type="signal peptide" evidence="1">
    <location>
        <begin position="1"/>
        <end position="17"/>
    </location>
</feature>
<evidence type="ECO:0000313" key="2">
    <source>
        <dbReference type="EMBL" id="GBM52304.1"/>
    </source>
</evidence>
<gene>
    <name evidence="2" type="ORF">AVEN_241137_1</name>
</gene>
<dbReference type="AlphaFoldDB" id="A0A4Y2GJT6"/>
<dbReference type="EMBL" id="BGPR01254430">
    <property type="protein sequence ID" value="GBM52304.1"/>
    <property type="molecule type" value="Genomic_DNA"/>
</dbReference>
<accession>A0A4Y2GJT6</accession>
<proteinExistence type="predicted"/>
<name>A0A4Y2GJT6_ARAVE</name>